<protein>
    <submittedName>
        <fullName evidence="1">Uncharacterized protein</fullName>
    </submittedName>
</protein>
<evidence type="ECO:0000313" key="1">
    <source>
        <dbReference type="EMBL" id="HIW01108.1"/>
    </source>
</evidence>
<proteinExistence type="predicted"/>
<dbReference type="AlphaFoldDB" id="A0A9D1PYY9"/>
<accession>A0A9D1PYY9</accession>
<dbReference type="EMBL" id="DXHV01000073">
    <property type="protein sequence ID" value="HIW01108.1"/>
    <property type="molecule type" value="Genomic_DNA"/>
</dbReference>
<dbReference type="Proteomes" id="UP000886752">
    <property type="component" value="Unassembled WGS sequence"/>
</dbReference>
<evidence type="ECO:0000313" key="2">
    <source>
        <dbReference type="Proteomes" id="UP000886752"/>
    </source>
</evidence>
<comment type="caution">
    <text evidence="1">The sequence shown here is derived from an EMBL/GenBank/DDBJ whole genome shotgun (WGS) entry which is preliminary data.</text>
</comment>
<reference evidence="1" key="2">
    <citation type="submission" date="2021-04" db="EMBL/GenBank/DDBJ databases">
        <authorList>
            <person name="Gilroy R."/>
        </authorList>
    </citation>
    <scope>NUCLEOTIDE SEQUENCE</scope>
    <source>
        <strain evidence="1">ChiHecec2B26-446</strain>
    </source>
</reference>
<gene>
    <name evidence="1" type="ORF">H9894_07970</name>
</gene>
<name>A0A9D1PYY9_9BACT</name>
<organism evidence="1 2">
    <name type="scientific">Candidatus Desulfovibrio intestinipullorum</name>
    <dbReference type="NCBI Taxonomy" id="2838536"/>
    <lineage>
        <taxon>Bacteria</taxon>
        <taxon>Pseudomonadati</taxon>
        <taxon>Thermodesulfobacteriota</taxon>
        <taxon>Desulfovibrionia</taxon>
        <taxon>Desulfovibrionales</taxon>
        <taxon>Desulfovibrionaceae</taxon>
        <taxon>Desulfovibrio</taxon>
    </lineage>
</organism>
<sequence length="125" mass="14235">MTPREHLVAFLQKYHDDVLACETRALAAMDQGDSQAYTACMKEKAEKMAAILQEAQPYMDGLDEDSHETVYHALHRFSNSARMGLRVNSPFYWSALLWNDDYKPGDTDNLQLFINKLKNTSSSEA</sequence>
<reference evidence="1" key="1">
    <citation type="journal article" date="2021" name="PeerJ">
        <title>Extensive microbial diversity within the chicken gut microbiome revealed by metagenomics and culture.</title>
        <authorList>
            <person name="Gilroy R."/>
            <person name="Ravi A."/>
            <person name="Getino M."/>
            <person name="Pursley I."/>
            <person name="Horton D.L."/>
            <person name="Alikhan N.F."/>
            <person name="Baker D."/>
            <person name="Gharbi K."/>
            <person name="Hall N."/>
            <person name="Watson M."/>
            <person name="Adriaenssens E.M."/>
            <person name="Foster-Nyarko E."/>
            <person name="Jarju S."/>
            <person name="Secka A."/>
            <person name="Antonio M."/>
            <person name="Oren A."/>
            <person name="Chaudhuri R.R."/>
            <person name="La Ragione R."/>
            <person name="Hildebrand F."/>
            <person name="Pallen M.J."/>
        </authorList>
    </citation>
    <scope>NUCLEOTIDE SEQUENCE</scope>
    <source>
        <strain evidence="1">ChiHecec2B26-446</strain>
    </source>
</reference>